<dbReference type="AlphaFoldDB" id="A0A4P9YDY7"/>
<evidence type="ECO:0000313" key="1">
    <source>
        <dbReference type="EMBL" id="RKP16420.1"/>
    </source>
</evidence>
<organism evidence="1 2">
    <name type="scientific">Rozella allomycis (strain CSF55)</name>
    <dbReference type="NCBI Taxonomy" id="988480"/>
    <lineage>
        <taxon>Eukaryota</taxon>
        <taxon>Fungi</taxon>
        <taxon>Fungi incertae sedis</taxon>
        <taxon>Cryptomycota</taxon>
        <taxon>Cryptomycota incertae sedis</taxon>
        <taxon>Rozella</taxon>
    </lineage>
</organism>
<dbReference type="Proteomes" id="UP000281549">
    <property type="component" value="Unassembled WGS sequence"/>
</dbReference>
<dbReference type="EMBL" id="ML006566">
    <property type="protein sequence ID" value="RKP16420.1"/>
    <property type="molecule type" value="Genomic_DNA"/>
</dbReference>
<sequence length="145" mass="16739">MTALDSNVNSVDEQTNKHNFFYSNISKKLKGEVENLKDKDGDIIEFGVYCLWDKEEWIRILGDDYGHLFTPSSIQQNIKVTIVRRGRACLQSLWKTIRATRNGPSDSSVNVIGTFGFGKSYMQWSADGIPRKYIKKNHIEISRRY</sequence>
<name>A0A4P9YDY7_ROZAC</name>
<evidence type="ECO:0000313" key="2">
    <source>
        <dbReference type="Proteomes" id="UP000281549"/>
    </source>
</evidence>
<accession>A0A4P9YDY7</accession>
<proteinExistence type="predicted"/>
<protein>
    <submittedName>
        <fullName evidence="1">Uncharacterized protein</fullName>
    </submittedName>
</protein>
<reference evidence="2" key="1">
    <citation type="journal article" date="2018" name="Nat. Microbiol.">
        <title>Leveraging single-cell genomics to expand the fungal tree of life.</title>
        <authorList>
            <person name="Ahrendt S.R."/>
            <person name="Quandt C.A."/>
            <person name="Ciobanu D."/>
            <person name="Clum A."/>
            <person name="Salamov A."/>
            <person name="Andreopoulos B."/>
            <person name="Cheng J.F."/>
            <person name="Woyke T."/>
            <person name="Pelin A."/>
            <person name="Henrissat B."/>
            <person name="Reynolds N.K."/>
            <person name="Benny G.L."/>
            <person name="Smith M.E."/>
            <person name="James T.Y."/>
            <person name="Grigoriev I.V."/>
        </authorList>
    </citation>
    <scope>NUCLEOTIDE SEQUENCE [LARGE SCALE GENOMIC DNA]</scope>
    <source>
        <strain evidence="2">CSF55</strain>
    </source>
</reference>
<gene>
    <name evidence="1" type="ORF">ROZALSC1DRAFT_25297</name>
</gene>